<keyword evidence="4 9" id="KW-1003">Cell membrane</keyword>
<evidence type="ECO:0000256" key="7">
    <source>
        <dbReference type="ARBA" id="ARBA00022989"/>
    </source>
</evidence>
<keyword evidence="6 9" id="KW-0812">Transmembrane</keyword>
<accession>A0AA46AEX6</accession>
<dbReference type="PANTHER" id="PTHR34308:SF1">
    <property type="entry name" value="COBALAMIN BIOSYNTHESIS PROTEIN CBIB"/>
    <property type="match status" value="1"/>
</dbReference>
<dbReference type="Pfam" id="PF03186">
    <property type="entry name" value="CobD_Cbib"/>
    <property type="match status" value="1"/>
</dbReference>
<evidence type="ECO:0000313" key="11">
    <source>
        <dbReference type="Proteomes" id="UP001157946"/>
    </source>
</evidence>
<comment type="pathway">
    <text evidence="2 9">Cofactor biosynthesis; adenosylcobalamin biosynthesis.</text>
</comment>
<comment type="subcellular location">
    <subcellularLocation>
        <location evidence="1 9">Cell membrane</location>
        <topology evidence="1 9">Multi-pass membrane protein</topology>
    </subcellularLocation>
</comment>
<evidence type="ECO:0000256" key="4">
    <source>
        <dbReference type="ARBA" id="ARBA00022475"/>
    </source>
</evidence>
<evidence type="ECO:0000256" key="1">
    <source>
        <dbReference type="ARBA" id="ARBA00004651"/>
    </source>
</evidence>
<comment type="caution">
    <text evidence="10">The sequence shown here is derived from an EMBL/GenBank/DDBJ whole genome shotgun (WGS) entry which is preliminary data.</text>
</comment>
<dbReference type="GO" id="GO:0009236">
    <property type="term" value="P:cobalamin biosynthetic process"/>
    <property type="evidence" value="ECO:0007669"/>
    <property type="project" value="UniProtKB-UniRule"/>
</dbReference>
<keyword evidence="7 9" id="KW-1133">Transmembrane helix</keyword>
<dbReference type="InterPro" id="IPR004485">
    <property type="entry name" value="Cobalamin_biosynth_CobD/CbiB"/>
</dbReference>
<reference evidence="10" key="1">
    <citation type="submission" date="2017-05" db="EMBL/GenBank/DDBJ databases">
        <authorList>
            <person name="Varghese N."/>
            <person name="Submissions S."/>
        </authorList>
    </citation>
    <scope>NUCLEOTIDE SEQUENCE</scope>
    <source>
        <strain evidence="10">DSM 45262</strain>
    </source>
</reference>
<name>A0AA46AEX6_9BACL</name>
<feature type="transmembrane region" description="Helical" evidence="9">
    <location>
        <begin position="220"/>
        <end position="240"/>
    </location>
</feature>
<comment type="caution">
    <text evidence="9">Lacks conserved residue(s) required for the propagation of feature annotation.</text>
</comment>
<feature type="transmembrane region" description="Helical" evidence="9">
    <location>
        <begin position="164"/>
        <end position="186"/>
    </location>
</feature>
<evidence type="ECO:0000313" key="10">
    <source>
        <dbReference type="EMBL" id="SMP14889.1"/>
    </source>
</evidence>
<evidence type="ECO:0000256" key="3">
    <source>
        <dbReference type="ARBA" id="ARBA00006263"/>
    </source>
</evidence>
<dbReference type="AlphaFoldDB" id="A0AA46AEX6"/>
<sequence>MRKMDWGLIILFACLLDVMCGDPRWLPHPVVGMGKVISWMDRGIGRWLEKRGWSNETHRVPIRWLGLSFPIVVVGGVWAVSAGLVHLAYGWQPLAGGMLEAMMIWLAIAPRGLAEAGLNIYRALNKQELEEARRQLAMVVGRQTEGLDEGEVVRGGVETVAENLVDAVVAPLFFAAIGGAPLAMAYRAVNTLDAMVGYRSERYLHLGTASARLDDLCNFIPARLTIGVLLLVFWIMRLDVRQAWRTYRRDAHLHPSPNSGIPESLVAGALHIQLGGVNVYHGRLSERARLGDPIEPRQAKHLLQTVRVMWWATGVWVAILIGVSALV</sequence>
<evidence type="ECO:0000256" key="6">
    <source>
        <dbReference type="ARBA" id="ARBA00022692"/>
    </source>
</evidence>
<dbReference type="GO" id="GO:0005886">
    <property type="term" value="C:plasma membrane"/>
    <property type="evidence" value="ECO:0007669"/>
    <property type="project" value="UniProtKB-SubCell"/>
</dbReference>
<dbReference type="EMBL" id="FXTU01000002">
    <property type="protein sequence ID" value="SMP14889.1"/>
    <property type="molecule type" value="Genomic_DNA"/>
</dbReference>
<keyword evidence="11" id="KW-1185">Reference proteome</keyword>
<proteinExistence type="inferred from homology"/>
<comment type="function">
    <text evidence="9">Converts cobyric acid to cobinamide by the addition of aminopropanol on the F carboxylic group.</text>
</comment>
<feature type="transmembrane region" description="Helical" evidence="9">
    <location>
        <begin position="64"/>
        <end position="89"/>
    </location>
</feature>
<keyword evidence="5 9" id="KW-0169">Cobalamin biosynthesis</keyword>
<dbReference type="PANTHER" id="PTHR34308">
    <property type="entry name" value="COBALAMIN BIOSYNTHESIS PROTEIN CBIB"/>
    <property type="match status" value="1"/>
</dbReference>
<protein>
    <recommendedName>
        <fullName evidence="9">Cobalamin biosynthesis protein CobD</fullName>
    </recommendedName>
</protein>
<comment type="similarity">
    <text evidence="3 9">Belongs to the CobD/CbiB family.</text>
</comment>
<keyword evidence="8 9" id="KW-0472">Membrane</keyword>
<organism evidence="10 11">
    <name type="scientific">Laceyella tengchongensis</name>
    <dbReference type="NCBI Taxonomy" id="574699"/>
    <lineage>
        <taxon>Bacteria</taxon>
        <taxon>Bacillati</taxon>
        <taxon>Bacillota</taxon>
        <taxon>Bacilli</taxon>
        <taxon>Bacillales</taxon>
        <taxon>Thermoactinomycetaceae</taxon>
        <taxon>Laceyella</taxon>
    </lineage>
</organism>
<evidence type="ECO:0000256" key="2">
    <source>
        <dbReference type="ARBA" id="ARBA00004953"/>
    </source>
</evidence>
<dbReference type="Proteomes" id="UP001157946">
    <property type="component" value="Unassembled WGS sequence"/>
</dbReference>
<evidence type="ECO:0000256" key="5">
    <source>
        <dbReference type="ARBA" id="ARBA00022573"/>
    </source>
</evidence>
<dbReference type="HAMAP" id="MF_00024">
    <property type="entry name" value="CobD_CbiB"/>
    <property type="match status" value="1"/>
</dbReference>
<evidence type="ECO:0000256" key="9">
    <source>
        <dbReference type="HAMAP-Rule" id="MF_00024"/>
    </source>
</evidence>
<dbReference type="GO" id="GO:0048472">
    <property type="term" value="F:threonine-phosphate decarboxylase activity"/>
    <property type="evidence" value="ECO:0007669"/>
    <property type="project" value="InterPro"/>
</dbReference>
<dbReference type="NCBIfam" id="TIGR00380">
    <property type="entry name" value="cobal_cbiB"/>
    <property type="match status" value="1"/>
</dbReference>
<evidence type="ECO:0000256" key="8">
    <source>
        <dbReference type="ARBA" id="ARBA00023136"/>
    </source>
</evidence>
<dbReference type="GO" id="GO:0015420">
    <property type="term" value="F:ABC-type vitamin B12 transporter activity"/>
    <property type="evidence" value="ECO:0007669"/>
    <property type="project" value="UniProtKB-UniRule"/>
</dbReference>
<gene>
    <name evidence="9" type="primary">cobD</name>
    <name evidence="10" type="ORF">SAMN06265361_102634</name>
</gene>
<feature type="transmembrane region" description="Helical" evidence="9">
    <location>
        <begin position="308"/>
        <end position="326"/>
    </location>
</feature>